<dbReference type="InterPro" id="IPR025452">
    <property type="entry name" value="DUF4218"/>
</dbReference>
<keyword evidence="3" id="KW-1185">Reference proteome</keyword>
<evidence type="ECO:0000313" key="3">
    <source>
        <dbReference type="Proteomes" id="UP001289374"/>
    </source>
</evidence>
<dbReference type="Pfam" id="PF13960">
    <property type="entry name" value="DUF4218"/>
    <property type="match status" value="1"/>
</dbReference>
<evidence type="ECO:0000313" key="2">
    <source>
        <dbReference type="EMBL" id="KAK4394089.1"/>
    </source>
</evidence>
<proteinExistence type="predicted"/>
<gene>
    <name evidence="2" type="ORF">Sango_1879700</name>
</gene>
<feature type="domain" description="DUF4218" evidence="1">
    <location>
        <begin position="58"/>
        <end position="168"/>
    </location>
</feature>
<comment type="caution">
    <text evidence="2">The sequence shown here is derived from an EMBL/GenBank/DDBJ whole genome shotgun (WGS) entry which is preliminary data.</text>
</comment>
<name>A0AAE1WIR8_9LAMI</name>
<dbReference type="Proteomes" id="UP001289374">
    <property type="component" value="Unassembled WGS sequence"/>
</dbReference>
<protein>
    <recommendedName>
        <fullName evidence="1">DUF4218 domain-containing protein</fullName>
    </recommendedName>
</protein>
<dbReference type="AlphaFoldDB" id="A0AAE1WIR8"/>
<sequence>MPKAAYTPTKEQKKRICEWIYGLKFSDGYASNIAHCVNMMKLRMHGLKSHDYHSICLTMLDITKLHKLEQSVAIIMCNLEKIFSPAFFDSMEHLIVHLSYEAYVGGPIQYTWMYPLERFLHDLKKKVKNKALVEASIFEAYIVEAINLFSFHYFEPHVLCKRSMPGRNDDLTSNKDRIQQSIFNQPGLASMASKKR</sequence>
<reference evidence="2" key="2">
    <citation type="journal article" date="2024" name="Plant">
        <title>Genomic evolution and insights into agronomic trait innovations of Sesamum species.</title>
        <authorList>
            <person name="Miao H."/>
            <person name="Wang L."/>
            <person name="Qu L."/>
            <person name="Liu H."/>
            <person name="Sun Y."/>
            <person name="Le M."/>
            <person name="Wang Q."/>
            <person name="Wei S."/>
            <person name="Zheng Y."/>
            <person name="Lin W."/>
            <person name="Duan Y."/>
            <person name="Cao H."/>
            <person name="Xiong S."/>
            <person name="Wang X."/>
            <person name="Wei L."/>
            <person name="Li C."/>
            <person name="Ma Q."/>
            <person name="Ju M."/>
            <person name="Zhao R."/>
            <person name="Li G."/>
            <person name="Mu C."/>
            <person name="Tian Q."/>
            <person name="Mei H."/>
            <person name="Zhang T."/>
            <person name="Gao T."/>
            <person name="Zhang H."/>
        </authorList>
    </citation>
    <scope>NUCLEOTIDE SEQUENCE</scope>
    <source>
        <strain evidence="2">K16</strain>
    </source>
</reference>
<dbReference type="EMBL" id="JACGWL010000010">
    <property type="protein sequence ID" value="KAK4394089.1"/>
    <property type="molecule type" value="Genomic_DNA"/>
</dbReference>
<evidence type="ECO:0000259" key="1">
    <source>
        <dbReference type="Pfam" id="PF13960"/>
    </source>
</evidence>
<dbReference type="PANTHER" id="PTHR48258:SF3">
    <property type="entry name" value="FK506-BINDING PROTEIN 4-LIKE ISOFORM X1"/>
    <property type="match status" value="1"/>
</dbReference>
<reference evidence="2" key="1">
    <citation type="submission" date="2020-06" db="EMBL/GenBank/DDBJ databases">
        <authorList>
            <person name="Li T."/>
            <person name="Hu X."/>
            <person name="Zhang T."/>
            <person name="Song X."/>
            <person name="Zhang H."/>
            <person name="Dai N."/>
            <person name="Sheng W."/>
            <person name="Hou X."/>
            <person name="Wei L."/>
        </authorList>
    </citation>
    <scope>NUCLEOTIDE SEQUENCE</scope>
    <source>
        <strain evidence="2">K16</strain>
        <tissue evidence="2">Leaf</tissue>
    </source>
</reference>
<dbReference type="PANTHER" id="PTHR48258">
    <property type="entry name" value="DUF4218 DOMAIN-CONTAINING PROTEIN-RELATED"/>
    <property type="match status" value="1"/>
</dbReference>
<accession>A0AAE1WIR8</accession>
<organism evidence="2 3">
    <name type="scientific">Sesamum angolense</name>
    <dbReference type="NCBI Taxonomy" id="2727404"/>
    <lineage>
        <taxon>Eukaryota</taxon>
        <taxon>Viridiplantae</taxon>
        <taxon>Streptophyta</taxon>
        <taxon>Embryophyta</taxon>
        <taxon>Tracheophyta</taxon>
        <taxon>Spermatophyta</taxon>
        <taxon>Magnoliopsida</taxon>
        <taxon>eudicotyledons</taxon>
        <taxon>Gunneridae</taxon>
        <taxon>Pentapetalae</taxon>
        <taxon>asterids</taxon>
        <taxon>lamiids</taxon>
        <taxon>Lamiales</taxon>
        <taxon>Pedaliaceae</taxon>
        <taxon>Sesamum</taxon>
    </lineage>
</organism>